<accession>A0A0G4HEH6</accession>
<protein>
    <submittedName>
        <fullName evidence="1">Uncharacterized protein</fullName>
    </submittedName>
</protein>
<organism evidence="1">
    <name type="scientific">Chromera velia CCMP2878</name>
    <dbReference type="NCBI Taxonomy" id="1169474"/>
    <lineage>
        <taxon>Eukaryota</taxon>
        <taxon>Sar</taxon>
        <taxon>Alveolata</taxon>
        <taxon>Colpodellida</taxon>
        <taxon>Chromeraceae</taxon>
        <taxon>Chromera</taxon>
    </lineage>
</organism>
<proteinExistence type="predicted"/>
<evidence type="ECO:0000313" key="1">
    <source>
        <dbReference type="EMBL" id="CEM42302.1"/>
    </source>
</evidence>
<dbReference type="EMBL" id="CDMZ01002420">
    <property type="protein sequence ID" value="CEM42302.1"/>
    <property type="molecule type" value="Genomic_DNA"/>
</dbReference>
<reference evidence="1" key="1">
    <citation type="submission" date="2014-11" db="EMBL/GenBank/DDBJ databases">
        <authorList>
            <person name="Otto D Thomas"/>
            <person name="Naeem Raeece"/>
        </authorList>
    </citation>
    <scope>NUCLEOTIDE SEQUENCE</scope>
</reference>
<gene>
    <name evidence="1" type="ORF">Cvel_26632</name>
</gene>
<name>A0A0G4HEH6_9ALVE</name>
<dbReference type="VEuPathDB" id="CryptoDB:Cvel_26632"/>
<dbReference type="AlphaFoldDB" id="A0A0G4HEH6"/>
<sequence length="92" mass="11031">MQRLIEALRIRPDLYDARFLDDLRTLRNDMDDISKTFFDAKQKKNANAADMWIKEYMRKLQRFSIACGWTKETDWTVEGKLKNEREVLGLDE</sequence>